<protein>
    <submittedName>
        <fullName evidence="1">Uncharacterized protein</fullName>
    </submittedName>
</protein>
<reference evidence="1 2" key="1">
    <citation type="submission" date="2024-07" db="EMBL/GenBank/DDBJ databases">
        <title>Section-level genome sequencing and comparative genomics of Aspergillus sections Usti and Cavernicolus.</title>
        <authorList>
            <consortium name="Lawrence Berkeley National Laboratory"/>
            <person name="Nybo J.L."/>
            <person name="Vesth T.C."/>
            <person name="Theobald S."/>
            <person name="Frisvad J.C."/>
            <person name="Larsen T.O."/>
            <person name="Kjaerboelling I."/>
            <person name="Rothschild-Mancinelli K."/>
            <person name="Lyhne E.K."/>
            <person name="Kogle M.E."/>
            <person name="Barry K."/>
            <person name="Clum A."/>
            <person name="Na H."/>
            <person name="Ledsgaard L."/>
            <person name="Lin J."/>
            <person name="Lipzen A."/>
            <person name="Kuo A."/>
            <person name="Riley R."/>
            <person name="Mondo S."/>
            <person name="LaButti K."/>
            <person name="Haridas S."/>
            <person name="Pangalinan J."/>
            <person name="Salamov A.A."/>
            <person name="Simmons B.A."/>
            <person name="Magnuson J.K."/>
            <person name="Chen J."/>
            <person name="Drula E."/>
            <person name="Henrissat B."/>
            <person name="Wiebenga A."/>
            <person name="Lubbers R.J."/>
            <person name="Gomes A.C."/>
            <person name="Macurrencykelacurrency M.R."/>
            <person name="Stajich J."/>
            <person name="Grigoriev I.V."/>
            <person name="Mortensen U.H."/>
            <person name="De vries R.P."/>
            <person name="Baker S.E."/>
            <person name="Andersen M.R."/>
        </authorList>
    </citation>
    <scope>NUCLEOTIDE SEQUENCE [LARGE SCALE GENOMIC DNA]</scope>
    <source>
        <strain evidence="1 2">CBS 756.74</strain>
    </source>
</reference>
<dbReference type="Proteomes" id="UP001610444">
    <property type="component" value="Unassembled WGS sequence"/>
</dbReference>
<dbReference type="RefSeq" id="XP_070892035.1">
    <property type="nucleotide sequence ID" value="XM_071049054.1"/>
</dbReference>
<accession>A0ABR4J8X9</accession>
<organism evidence="1 2">
    <name type="scientific">Aspergillus pseudodeflectus</name>
    <dbReference type="NCBI Taxonomy" id="176178"/>
    <lineage>
        <taxon>Eukaryota</taxon>
        <taxon>Fungi</taxon>
        <taxon>Dikarya</taxon>
        <taxon>Ascomycota</taxon>
        <taxon>Pezizomycotina</taxon>
        <taxon>Eurotiomycetes</taxon>
        <taxon>Eurotiomycetidae</taxon>
        <taxon>Eurotiales</taxon>
        <taxon>Aspergillaceae</taxon>
        <taxon>Aspergillus</taxon>
        <taxon>Aspergillus subgen. Nidulantes</taxon>
    </lineage>
</organism>
<proteinExistence type="predicted"/>
<dbReference type="EMBL" id="JBFXLR010000119">
    <property type="protein sequence ID" value="KAL2836291.1"/>
    <property type="molecule type" value="Genomic_DNA"/>
</dbReference>
<comment type="caution">
    <text evidence="1">The sequence shown here is derived from an EMBL/GenBank/DDBJ whole genome shotgun (WGS) entry which is preliminary data.</text>
</comment>
<evidence type="ECO:0000313" key="1">
    <source>
        <dbReference type="EMBL" id="KAL2836291.1"/>
    </source>
</evidence>
<keyword evidence="2" id="KW-1185">Reference proteome</keyword>
<sequence>MDHGRGFPSRHSCHEPRARRKLSQKLGFETQLNRFSCTIRIPSIQQPSMPSADGRKGVKAMTQVAYALHCSIEDYTPQLSLNYDCVALALVSRFPGSSTPNVEHRSQSDLQTQCAPADGIRAPFTRDKYFGRRSEDRRRIPIRTSPHALNLFLG</sequence>
<dbReference type="GeneID" id="98164218"/>
<evidence type="ECO:0000313" key="2">
    <source>
        <dbReference type="Proteomes" id="UP001610444"/>
    </source>
</evidence>
<gene>
    <name evidence="1" type="ORF">BJX68DRAFT_37639</name>
</gene>
<name>A0ABR4J8X9_9EURO</name>